<reference evidence="4 5" key="1">
    <citation type="journal article" date="2013" name="Nat. Commun.">
        <title>Genome analysis reveals insights into physiology and longevity of the Brandt's bat Myotis brandtii.</title>
        <authorList>
            <person name="Seim I."/>
            <person name="Fang X."/>
            <person name="Xiong Z."/>
            <person name="Lobanov A.V."/>
            <person name="Huang Z."/>
            <person name="Ma S."/>
            <person name="Feng Y."/>
            <person name="Turanov A.A."/>
            <person name="Zhu Y."/>
            <person name="Lenz T.L."/>
            <person name="Gerashchenko M.V."/>
            <person name="Fan D."/>
            <person name="Hee Yim S."/>
            <person name="Yao X."/>
            <person name="Jordan D."/>
            <person name="Xiong Y."/>
            <person name="Ma Y."/>
            <person name="Lyapunov A.N."/>
            <person name="Chen G."/>
            <person name="Kulakova O.I."/>
            <person name="Sun Y."/>
            <person name="Lee S.G."/>
            <person name="Bronson R.T."/>
            <person name="Moskalev A.A."/>
            <person name="Sunyaev S.R."/>
            <person name="Zhang G."/>
            <person name="Krogh A."/>
            <person name="Wang J."/>
            <person name="Gladyshev V.N."/>
        </authorList>
    </citation>
    <scope>NUCLEOTIDE SEQUENCE [LARGE SCALE GENOMIC DNA]</scope>
</reference>
<dbReference type="GO" id="GO:0005524">
    <property type="term" value="F:ATP binding"/>
    <property type="evidence" value="ECO:0007669"/>
    <property type="project" value="InterPro"/>
</dbReference>
<comment type="similarity">
    <text evidence="1">Belongs to the heat shock protein 90 family.</text>
</comment>
<dbReference type="Gene3D" id="3.40.50.11260">
    <property type="match status" value="1"/>
</dbReference>
<feature type="region of interest" description="Disordered" evidence="3">
    <location>
        <begin position="1"/>
        <end position="22"/>
    </location>
</feature>
<protein>
    <submittedName>
        <fullName evidence="4">Putative heat shock protein HSP 90-beta 2</fullName>
    </submittedName>
</protein>
<dbReference type="AlphaFoldDB" id="S7QH07"/>
<dbReference type="GO" id="GO:0016887">
    <property type="term" value="F:ATP hydrolysis activity"/>
    <property type="evidence" value="ECO:0007669"/>
    <property type="project" value="InterPro"/>
</dbReference>
<feature type="region of interest" description="Disordered" evidence="3">
    <location>
        <begin position="147"/>
        <end position="167"/>
    </location>
</feature>
<dbReference type="GO" id="GO:0051082">
    <property type="term" value="F:unfolded protein binding"/>
    <property type="evidence" value="ECO:0007669"/>
    <property type="project" value="InterPro"/>
</dbReference>
<gene>
    <name evidence="4" type="ORF">D623_10000473</name>
</gene>
<sequence>MGSDEEEDSAKDNKKKTKKIKENYIDQEELNRTKPILDPDDITQEEHGEFYKSLANDWEDFSVEARVEEVVYVMEPVDEYCVQQVKEFDGKSSKEGLELHEEEKKMEESMAKFENLCKLMKKILDTKDPQTYSNHIHCMMKLGLGTDEDEETAQGPSAIVPGGIPSP</sequence>
<dbReference type="GO" id="GO:0140662">
    <property type="term" value="F:ATP-dependent protein folding chaperone"/>
    <property type="evidence" value="ECO:0007669"/>
    <property type="project" value="InterPro"/>
</dbReference>
<dbReference type="Pfam" id="PF00183">
    <property type="entry name" value="HSP90"/>
    <property type="match status" value="2"/>
</dbReference>
<dbReference type="EMBL" id="KE323864">
    <property type="protein sequence ID" value="EPQ20797.1"/>
    <property type="molecule type" value="Genomic_DNA"/>
</dbReference>
<organism evidence="4 5">
    <name type="scientific">Myotis brandtii</name>
    <name type="common">Brandt's bat</name>
    <dbReference type="NCBI Taxonomy" id="109478"/>
    <lineage>
        <taxon>Eukaryota</taxon>
        <taxon>Metazoa</taxon>
        <taxon>Chordata</taxon>
        <taxon>Craniata</taxon>
        <taxon>Vertebrata</taxon>
        <taxon>Euteleostomi</taxon>
        <taxon>Mammalia</taxon>
        <taxon>Eutheria</taxon>
        <taxon>Laurasiatheria</taxon>
        <taxon>Chiroptera</taxon>
        <taxon>Yangochiroptera</taxon>
        <taxon>Vespertilionidae</taxon>
        <taxon>Myotis</taxon>
    </lineage>
</organism>
<evidence type="ECO:0000256" key="3">
    <source>
        <dbReference type="SAM" id="MobiDB-lite"/>
    </source>
</evidence>
<dbReference type="PANTHER" id="PTHR11528">
    <property type="entry name" value="HEAT SHOCK PROTEIN 90 FAMILY MEMBER"/>
    <property type="match status" value="1"/>
</dbReference>
<keyword evidence="5" id="KW-1185">Reference proteome</keyword>
<keyword evidence="4" id="KW-0346">Stress response</keyword>
<name>S7QH07_MYOBR</name>
<accession>S7QH07</accession>
<keyword evidence="2" id="KW-0143">Chaperone</keyword>
<evidence type="ECO:0000256" key="2">
    <source>
        <dbReference type="ARBA" id="ARBA00023186"/>
    </source>
</evidence>
<evidence type="ECO:0000313" key="5">
    <source>
        <dbReference type="Proteomes" id="UP000052978"/>
    </source>
</evidence>
<proteinExistence type="inferred from homology"/>
<evidence type="ECO:0000313" key="4">
    <source>
        <dbReference type="EMBL" id="EPQ20797.1"/>
    </source>
</evidence>
<dbReference type="InterPro" id="IPR001404">
    <property type="entry name" value="Hsp90_fam"/>
</dbReference>
<dbReference type="Proteomes" id="UP000052978">
    <property type="component" value="Unassembled WGS sequence"/>
</dbReference>
<evidence type="ECO:0000256" key="1">
    <source>
        <dbReference type="ARBA" id="ARBA00008239"/>
    </source>
</evidence>